<comment type="similarity">
    <text evidence="3 16">Belongs to the dihydroorotate dehydrogenase family. Type 2 subfamily.</text>
</comment>
<keyword evidence="7 16" id="KW-0288">FMN</keyword>
<comment type="catalytic activity">
    <reaction evidence="15 16">
        <text>(S)-dihydroorotate + a quinone = orotate + a quinol</text>
        <dbReference type="Rhea" id="RHEA:30187"/>
        <dbReference type="ChEBI" id="CHEBI:24646"/>
        <dbReference type="ChEBI" id="CHEBI:30839"/>
        <dbReference type="ChEBI" id="CHEBI:30864"/>
        <dbReference type="ChEBI" id="CHEBI:132124"/>
        <dbReference type="EC" id="1.3.5.2"/>
    </reaction>
</comment>
<dbReference type="RefSeq" id="XP_022339084.1">
    <property type="nucleotide sequence ID" value="XM_022483376.1"/>
</dbReference>
<dbReference type="InterPro" id="IPR050074">
    <property type="entry name" value="DHO_dehydrogenase"/>
</dbReference>
<dbReference type="NCBIfam" id="TIGR01036">
    <property type="entry name" value="pyrD_sub2"/>
    <property type="match status" value="1"/>
</dbReference>
<keyword evidence="9 16" id="KW-0999">Mitochondrion inner membrane</keyword>
<dbReference type="PANTHER" id="PTHR48109:SF4">
    <property type="entry name" value="DIHYDROOROTATE DEHYDROGENASE (QUINONE), MITOCHONDRIAL"/>
    <property type="match status" value="1"/>
</dbReference>
<dbReference type="InterPro" id="IPR013785">
    <property type="entry name" value="Aldolase_TIM"/>
</dbReference>
<evidence type="ECO:0000256" key="12">
    <source>
        <dbReference type="ARBA" id="ARBA00023002"/>
    </source>
</evidence>
<protein>
    <recommendedName>
        <fullName evidence="5 16">Dihydroorotate dehydrogenase (quinone), mitochondrial</fullName>
        <shortName evidence="16">DHOdehase</shortName>
        <ecNumber evidence="4 16">1.3.5.2</ecNumber>
    </recommendedName>
</protein>
<dbReference type="PROSITE" id="PS00912">
    <property type="entry name" value="DHODEHASE_2"/>
    <property type="match status" value="1"/>
</dbReference>
<keyword evidence="8" id="KW-0812">Transmembrane</keyword>
<evidence type="ECO:0000256" key="13">
    <source>
        <dbReference type="ARBA" id="ARBA00023128"/>
    </source>
</evidence>
<dbReference type="InterPro" id="IPR005719">
    <property type="entry name" value="Dihydroorotate_DH_2"/>
</dbReference>
<dbReference type="FunFam" id="3.20.20.70:FF:000066">
    <property type="entry name" value="Dihydroorotate dehydrogenase (quinone), mitochondrial"/>
    <property type="match status" value="1"/>
</dbReference>
<dbReference type="Proteomes" id="UP000694844">
    <property type="component" value="Chromosome 5"/>
</dbReference>
<dbReference type="EC" id="1.3.5.2" evidence="4 16"/>
<dbReference type="InterPro" id="IPR001295">
    <property type="entry name" value="Dihydroorotate_DH_CS"/>
</dbReference>
<evidence type="ECO:0000256" key="1">
    <source>
        <dbReference type="ARBA" id="ARBA00004434"/>
    </source>
</evidence>
<dbReference type="AlphaFoldDB" id="A0A8B8EHA9"/>
<keyword evidence="10" id="KW-0809">Transit peptide</keyword>
<evidence type="ECO:0000256" key="11">
    <source>
        <dbReference type="ARBA" id="ARBA00022989"/>
    </source>
</evidence>
<dbReference type="NCBIfam" id="NF003652">
    <property type="entry name" value="PRK05286.2-5"/>
    <property type="match status" value="1"/>
</dbReference>
<gene>
    <name evidence="19" type="primary">LOC111134405</name>
</gene>
<keyword evidence="12 16" id="KW-0560">Oxidoreductase</keyword>
<dbReference type="GO" id="GO:0106430">
    <property type="term" value="F:dihydroorotate dehydrogenase (quinone) activity"/>
    <property type="evidence" value="ECO:0007669"/>
    <property type="project" value="UniProtKB-EC"/>
</dbReference>
<evidence type="ECO:0000313" key="19">
    <source>
        <dbReference type="RefSeq" id="XP_022339084.1"/>
    </source>
</evidence>
<evidence type="ECO:0000256" key="15">
    <source>
        <dbReference type="ARBA" id="ARBA00048639"/>
    </source>
</evidence>
<evidence type="ECO:0000313" key="18">
    <source>
        <dbReference type="Proteomes" id="UP000694844"/>
    </source>
</evidence>
<keyword evidence="18" id="KW-1185">Reference proteome</keyword>
<organism evidence="18 19">
    <name type="scientific">Crassostrea virginica</name>
    <name type="common">Eastern oyster</name>
    <dbReference type="NCBI Taxonomy" id="6565"/>
    <lineage>
        <taxon>Eukaryota</taxon>
        <taxon>Metazoa</taxon>
        <taxon>Spiralia</taxon>
        <taxon>Lophotrochozoa</taxon>
        <taxon>Mollusca</taxon>
        <taxon>Bivalvia</taxon>
        <taxon>Autobranchia</taxon>
        <taxon>Pteriomorphia</taxon>
        <taxon>Ostreida</taxon>
        <taxon>Ostreoidea</taxon>
        <taxon>Ostreidae</taxon>
        <taxon>Crassostrea</taxon>
    </lineage>
</organism>
<dbReference type="KEGG" id="cvn:111134405"/>
<evidence type="ECO:0000256" key="8">
    <source>
        <dbReference type="ARBA" id="ARBA00022692"/>
    </source>
</evidence>
<comment type="subcellular location">
    <subcellularLocation>
        <location evidence="1 16">Mitochondrion inner membrane</location>
        <topology evidence="1 16">Single-pass membrane protein</topology>
    </subcellularLocation>
</comment>
<keyword evidence="14" id="KW-0472">Membrane</keyword>
<evidence type="ECO:0000256" key="5">
    <source>
        <dbReference type="ARBA" id="ARBA00017599"/>
    </source>
</evidence>
<evidence type="ECO:0000256" key="10">
    <source>
        <dbReference type="ARBA" id="ARBA00022946"/>
    </source>
</evidence>
<proteinExistence type="inferred from homology"/>
<evidence type="ECO:0000256" key="2">
    <source>
        <dbReference type="ARBA" id="ARBA00005161"/>
    </source>
</evidence>
<evidence type="ECO:0000256" key="7">
    <source>
        <dbReference type="ARBA" id="ARBA00022643"/>
    </source>
</evidence>
<keyword evidence="13 16" id="KW-0496">Mitochondrion</keyword>
<evidence type="ECO:0000256" key="16">
    <source>
        <dbReference type="RuleBase" id="RU361255"/>
    </source>
</evidence>
<dbReference type="Gene3D" id="3.20.20.70">
    <property type="entry name" value="Aldolase class I"/>
    <property type="match status" value="1"/>
</dbReference>
<dbReference type="GO" id="GO:0005743">
    <property type="term" value="C:mitochondrial inner membrane"/>
    <property type="evidence" value="ECO:0007669"/>
    <property type="project" value="UniProtKB-SubCell"/>
</dbReference>
<accession>A0A8B8EHA9</accession>
<evidence type="ECO:0000256" key="6">
    <source>
        <dbReference type="ARBA" id="ARBA00022630"/>
    </source>
</evidence>
<evidence type="ECO:0000256" key="9">
    <source>
        <dbReference type="ARBA" id="ARBA00022792"/>
    </source>
</evidence>
<comment type="cofactor">
    <cofactor evidence="16">
        <name>FMN</name>
        <dbReference type="ChEBI" id="CHEBI:58210"/>
    </cofactor>
    <text evidence="16">Binds 1 FMN per subunit.</text>
</comment>
<keyword evidence="11" id="KW-1133">Transmembrane helix</keyword>
<name>A0A8B8EHA9_CRAVI</name>
<dbReference type="GO" id="GO:0006207">
    <property type="term" value="P:'de novo' pyrimidine nucleobase biosynthetic process"/>
    <property type="evidence" value="ECO:0007669"/>
    <property type="project" value="InterPro"/>
</dbReference>
<feature type="domain" description="Dihydroorotate dehydrogenase catalytic" evidence="17">
    <location>
        <begin position="84"/>
        <end position="382"/>
    </location>
</feature>
<dbReference type="InterPro" id="IPR005720">
    <property type="entry name" value="Dihydroorotate_DH_cat"/>
</dbReference>
<dbReference type="PROSITE" id="PS00911">
    <property type="entry name" value="DHODEHASE_1"/>
    <property type="match status" value="1"/>
</dbReference>
<evidence type="ECO:0000259" key="17">
    <source>
        <dbReference type="Pfam" id="PF01180"/>
    </source>
</evidence>
<dbReference type="Pfam" id="PF01180">
    <property type="entry name" value="DHO_dh"/>
    <property type="match status" value="1"/>
</dbReference>
<dbReference type="UniPathway" id="UPA00070">
    <property type="reaction ID" value="UER00946"/>
</dbReference>
<dbReference type="CDD" id="cd04738">
    <property type="entry name" value="DHOD_2_like"/>
    <property type="match status" value="1"/>
</dbReference>
<comment type="pathway">
    <text evidence="2 16">Pyrimidine metabolism; UMP biosynthesis via de novo pathway; orotate from (S)-dihydroorotate (quinone route): step 1/1.</text>
</comment>
<reference evidence="19" key="1">
    <citation type="submission" date="2025-08" db="UniProtKB">
        <authorList>
            <consortium name="RefSeq"/>
        </authorList>
    </citation>
    <scope>IDENTIFICATION</scope>
    <source>
        <tissue evidence="19">Whole sample</tissue>
    </source>
</reference>
<evidence type="ECO:0000256" key="3">
    <source>
        <dbReference type="ARBA" id="ARBA00005359"/>
    </source>
</evidence>
<dbReference type="OrthoDB" id="14784at2759"/>
<dbReference type="GeneID" id="111134405"/>
<evidence type="ECO:0000256" key="14">
    <source>
        <dbReference type="ARBA" id="ARBA00023136"/>
    </source>
</evidence>
<dbReference type="NCBIfam" id="NF003645">
    <property type="entry name" value="PRK05286.1-2"/>
    <property type="match status" value="1"/>
</dbReference>
<keyword evidence="6 16" id="KW-0285">Flavoprotein</keyword>
<dbReference type="GO" id="GO:0044205">
    <property type="term" value="P:'de novo' UMP biosynthetic process"/>
    <property type="evidence" value="ECO:0007669"/>
    <property type="project" value="UniProtKB-UniPathway"/>
</dbReference>
<sequence>MADVAAKLAKSAKRLKDIAIIVPGAFLTFAGYSVYEGNEKFYREYVMPLTHRFFDAETAHRLGVLAAKYNIVPRKQKKPDSPILSSVVFGREFSNPVGLAAGFDKDGEGIRGLQKLGFGFIEIGSVTPNFQLGNKKPRVFRLTEDKAIINRYGFNSAGHEAVYNRLKYRETSEPDKNYECLVGVNLGKNKSSADAINDYTQGVQKFSRVADYLVVNVSSPNTPGLRDLQGKQKLQTLLDKVIEKRDEMEVRKPLLVKIAPDLTDQDKIDIAAVVTSRKSYVNGLIISNTTVKRPAKLKSPSKTEEGGLSGQPLGDMSTKAIADMYRLTKGTIPIIGVGGVSSGEEAYRKIRSGASLVQLYTALVYEGPPVVKKIKRELEELLRRDGFNSISEAVGVDVKL</sequence>
<evidence type="ECO:0000256" key="4">
    <source>
        <dbReference type="ARBA" id="ARBA00012791"/>
    </source>
</evidence>
<dbReference type="PANTHER" id="PTHR48109">
    <property type="entry name" value="DIHYDROOROTATE DEHYDROGENASE (QUINONE), MITOCHONDRIAL-RELATED"/>
    <property type="match status" value="1"/>
</dbReference>
<dbReference type="SUPFAM" id="SSF51395">
    <property type="entry name" value="FMN-linked oxidoreductases"/>
    <property type="match status" value="1"/>
</dbReference>